<evidence type="ECO:0000313" key="1">
    <source>
        <dbReference type="EMBL" id="JAC75005.1"/>
    </source>
</evidence>
<sequence length="79" mass="8345">PAPASVISPLPRALVFPSPRSPSPVLRCPLCLGTYVNGEWAVMPVAAQAIRGPCLPPHLSSIHLLPANPLWHASRPSIP</sequence>
<accession>A0A061RWD0</accession>
<reference evidence="1" key="1">
    <citation type="submission" date="2014-05" db="EMBL/GenBank/DDBJ databases">
        <title>The transcriptome of the halophilic microalga Tetraselmis sp. GSL018 isolated from the Great Salt Lake, Utah.</title>
        <authorList>
            <person name="Jinkerson R.E."/>
            <person name="D'Adamo S."/>
            <person name="Posewitz M.C."/>
        </authorList>
    </citation>
    <scope>NUCLEOTIDE SEQUENCE</scope>
    <source>
        <strain evidence="1">GSL018</strain>
    </source>
</reference>
<name>A0A061RWD0_9CHLO</name>
<proteinExistence type="predicted"/>
<dbReference type="EMBL" id="GBEZ01010704">
    <property type="protein sequence ID" value="JAC75005.1"/>
    <property type="molecule type" value="Transcribed_RNA"/>
</dbReference>
<feature type="non-terminal residue" evidence="1">
    <location>
        <position position="1"/>
    </location>
</feature>
<protein>
    <submittedName>
        <fullName evidence="1">Uncharacterized protein</fullName>
    </submittedName>
</protein>
<gene>
    <name evidence="1" type="ORF">TSPGSL018_24363</name>
</gene>
<organism evidence="1">
    <name type="scientific">Tetraselmis sp. GSL018</name>
    <dbReference type="NCBI Taxonomy" id="582737"/>
    <lineage>
        <taxon>Eukaryota</taxon>
        <taxon>Viridiplantae</taxon>
        <taxon>Chlorophyta</taxon>
        <taxon>core chlorophytes</taxon>
        <taxon>Chlorodendrophyceae</taxon>
        <taxon>Chlorodendrales</taxon>
        <taxon>Chlorodendraceae</taxon>
        <taxon>Tetraselmis</taxon>
    </lineage>
</organism>
<dbReference type="AlphaFoldDB" id="A0A061RWD0"/>